<protein>
    <submittedName>
        <fullName evidence="1">Uncharacterized protein</fullName>
    </submittedName>
</protein>
<reference evidence="1" key="1">
    <citation type="submission" date="2015-02" db="EMBL/GenBank/DDBJ databases">
        <title>A novel member of the family Ruminococcaceae isolated from human feces.</title>
        <authorList>
            <person name="Shkoporov A.N."/>
            <person name="Chaplin A.V."/>
            <person name="Motuzova O.V."/>
            <person name="Kafarskaia L.I."/>
            <person name="Khokhlova E.V."/>
            <person name="Efimov B.A."/>
        </authorList>
    </citation>
    <scope>NUCLEOTIDE SEQUENCE [LARGE SCALE GENOMIC DNA]</scope>
    <source>
        <strain evidence="1">585-1</strain>
    </source>
</reference>
<dbReference type="Proteomes" id="UP000032483">
    <property type="component" value="Unassembled WGS sequence"/>
</dbReference>
<organism evidence="1 2">
    <name type="scientific">Ruthenibacterium lactatiformans</name>
    <dbReference type="NCBI Taxonomy" id="1550024"/>
    <lineage>
        <taxon>Bacteria</taxon>
        <taxon>Bacillati</taxon>
        <taxon>Bacillota</taxon>
        <taxon>Clostridia</taxon>
        <taxon>Eubacteriales</taxon>
        <taxon>Oscillospiraceae</taxon>
        <taxon>Ruthenibacterium</taxon>
    </lineage>
</organism>
<dbReference type="AlphaFoldDB" id="A0A0D8J053"/>
<gene>
    <name evidence="1" type="ORF">TQ39_08185</name>
</gene>
<proteinExistence type="predicted"/>
<comment type="caution">
    <text evidence="1">The sequence shown here is derived from an EMBL/GenBank/DDBJ whole genome shotgun (WGS) entry which is preliminary data.</text>
</comment>
<name>A0A0D8J053_9FIRM</name>
<dbReference type="EMBL" id="JXXK01000009">
    <property type="protein sequence ID" value="KJF40139.1"/>
    <property type="molecule type" value="Genomic_DNA"/>
</dbReference>
<accession>A0A0D8J053</accession>
<evidence type="ECO:0000313" key="1">
    <source>
        <dbReference type="EMBL" id="KJF40139.1"/>
    </source>
</evidence>
<evidence type="ECO:0000313" key="2">
    <source>
        <dbReference type="Proteomes" id="UP000032483"/>
    </source>
</evidence>
<keyword evidence="2" id="KW-1185">Reference proteome</keyword>
<sequence>MSFPRRTPLCPDVVYQYNKKCAACRWRYAVRFLFQTVKKGRPAHRCSAVVQYQRLSRRGRLSPMRIRLFLQRHCRFRIFCKVMHFRVLVKSFCRVVSAL</sequence>